<dbReference type="InterPro" id="IPR035979">
    <property type="entry name" value="RBD_domain_sf"/>
</dbReference>
<dbReference type="SUPFAM" id="SSF54928">
    <property type="entry name" value="RNA-binding domain, RBD"/>
    <property type="match status" value="1"/>
</dbReference>
<feature type="repeat" description="WD" evidence="6">
    <location>
        <begin position="507"/>
        <end position="554"/>
    </location>
</feature>
<dbReference type="PROSITE" id="PS50102">
    <property type="entry name" value="RRM"/>
    <property type="match status" value="2"/>
</dbReference>
<sequence>MQQRRDEILAKKAKLAELKRQRELRATQNGPGRPSFSGSDLISPAPARADNRREIESLINSLVGESRPGSVTTGGAASPAHRGSRPNSVLSAGETSNGAISEFTSPPGIDIPAQTVYSQPQTLSTVPLTTIYECPPSPVKEIFSYSKGVQTSEDLFPAAARPRAFSLESLPEDASSTPNKRMSRRERDREEELRQKLRKEIEEELQAAKDLTAEGDVKKAALPDSSFATRTLTNDELNAIVSSDEFVDFFDRSLKVIEKTLDQYDVLTDYTLGAQDIEDEDEQGNVGGKGRRKVKEIRQFYDDRWSKKRMVSAIDFSPKFQELVLASYTKNPSAPHEPDGVVQVWNLNLHDRPEFVFHAQSDILTAKFSPFHPNLIVGGAYSGQVLLWDTRARSAPVQKTPLTGYGHTHPVYAVDIIGTQNANNIISCSTDGTVCGWAVDMLAQPAETLNLQAPPPNKTDYISPLCLSFPQADPTFFLVGTEEGTIFPCHRYDRAGAKAGVDPRVSYKGHAAPVMSLDFHPARGPVDLGDLVISSSLDWSVKLWKVRAPATTSGIGGAGAGGEGAVSHLMDFVREDVVYDAAWSPIKPGVFSLVDGAGWLELWDITVETEEPVARISPSSRKDSRAMLSKSLNKVKWEQQEGKRLAVGGIDGALTVFEVGPDLGGKENLKNEEWTNVKKLVNRVEAVGVNGATEMTLLPFTTATVWGISSLFPRPNNLNPSKCSSLQQPTSPVVLVRNRANELTVNDFYRNSFRRAALRAAVSASRAPATKIQMLGVATQISAPRIIVPAAVRCFSQTLRVANEEPATNIAEAEKAGPNEEEPGHGLFVRNMVFEANEDHLREAYEKYGEVIKAVVARDARGLSRGYGFVWFTEKDAMEKAVAGTNSSFWHGRRIQVSPRMPKSNRSNHGIGPTKSLYVGNIPYETTDAELNRIFRELDNVTDVRVAVDRTTGWPRGFAHADFSDVESCKAAKDKLAGTTIGGRELRLDFASEVVKSNTRND</sequence>
<dbReference type="SMART" id="SM00360">
    <property type="entry name" value="RRM"/>
    <property type="match status" value="2"/>
</dbReference>
<evidence type="ECO:0000256" key="1">
    <source>
        <dbReference type="ARBA" id="ARBA00004496"/>
    </source>
</evidence>
<evidence type="ECO:0000313" key="10">
    <source>
        <dbReference type="Proteomes" id="UP001600888"/>
    </source>
</evidence>
<keyword evidence="10" id="KW-1185">Reference proteome</keyword>
<feature type="compositionally biased region" description="Polar residues" evidence="7">
    <location>
        <begin position="85"/>
        <end position="104"/>
    </location>
</feature>
<evidence type="ECO:0000259" key="8">
    <source>
        <dbReference type="PROSITE" id="PS50102"/>
    </source>
</evidence>
<dbReference type="PROSITE" id="PS50082">
    <property type="entry name" value="WD_REPEATS_2"/>
    <property type="match status" value="1"/>
</dbReference>
<evidence type="ECO:0000256" key="4">
    <source>
        <dbReference type="ARBA" id="ARBA00022737"/>
    </source>
</evidence>
<dbReference type="InterPro" id="IPR000504">
    <property type="entry name" value="RRM_dom"/>
</dbReference>
<feature type="compositionally biased region" description="Basic and acidic residues" evidence="7">
    <location>
        <begin position="1"/>
        <end position="25"/>
    </location>
</feature>
<accession>A0ABR4ELR1</accession>
<evidence type="ECO:0000256" key="5">
    <source>
        <dbReference type="PROSITE-ProRule" id="PRU00176"/>
    </source>
</evidence>
<feature type="region of interest" description="Disordered" evidence="7">
    <location>
        <begin position="1"/>
        <end position="105"/>
    </location>
</feature>
<dbReference type="InterPro" id="IPR001680">
    <property type="entry name" value="WD40_rpt"/>
</dbReference>
<dbReference type="PROSITE" id="PS50294">
    <property type="entry name" value="WD_REPEATS_REGION"/>
    <property type="match status" value="1"/>
</dbReference>
<gene>
    <name evidence="9" type="ORF">FJTKL_09982</name>
</gene>
<dbReference type="Gene3D" id="2.130.10.10">
    <property type="entry name" value="YVTN repeat-like/Quinoprotein amine dehydrogenase"/>
    <property type="match status" value="2"/>
</dbReference>
<name>A0ABR4ELR1_9PEZI</name>
<dbReference type="Pfam" id="PF00076">
    <property type="entry name" value="RRM_1"/>
    <property type="match status" value="2"/>
</dbReference>
<dbReference type="InterPro" id="IPR012677">
    <property type="entry name" value="Nucleotide-bd_a/b_plait_sf"/>
</dbReference>
<evidence type="ECO:0000313" key="9">
    <source>
        <dbReference type="EMBL" id="KAL2283374.1"/>
    </source>
</evidence>
<protein>
    <recommendedName>
        <fullName evidence="8">RRM domain-containing protein</fullName>
    </recommendedName>
</protein>
<evidence type="ECO:0000256" key="6">
    <source>
        <dbReference type="PROSITE-ProRule" id="PRU00221"/>
    </source>
</evidence>
<comment type="caution">
    <text evidence="9">The sequence shown here is derived from an EMBL/GenBank/DDBJ whole genome shotgun (WGS) entry which is preliminary data.</text>
</comment>
<evidence type="ECO:0000256" key="7">
    <source>
        <dbReference type="SAM" id="MobiDB-lite"/>
    </source>
</evidence>
<feature type="domain" description="RRM" evidence="8">
    <location>
        <begin position="915"/>
        <end position="993"/>
    </location>
</feature>
<dbReference type="Pfam" id="PF00400">
    <property type="entry name" value="WD40"/>
    <property type="match status" value="2"/>
</dbReference>
<keyword evidence="5" id="KW-0694">RNA-binding</keyword>
<dbReference type="PANTHER" id="PTHR12442:SF22">
    <property type="entry name" value="CYTOPLASMIC DYNEIN 1 INTERMEDIATE CHAIN-RELATED"/>
    <property type="match status" value="1"/>
</dbReference>
<evidence type="ECO:0000256" key="2">
    <source>
        <dbReference type="ARBA" id="ARBA00022490"/>
    </source>
</evidence>
<reference evidence="9 10" key="1">
    <citation type="submission" date="2024-03" db="EMBL/GenBank/DDBJ databases">
        <title>A high-quality draft genome sequence of Diaporthe vaccinii, a causative agent of upright dieback and viscid rot disease in cranberry plants.</title>
        <authorList>
            <person name="Sarrasin M."/>
            <person name="Lang B.F."/>
            <person name="Burger G."/>
        </authorList>
    </citation>
    <scope>NUCLEOTIDE SEQUENCE [LARGE SCALE GENOMIC DNA]</scope>
    <source>
        <strain evidence="9 10">IS7</strain>
    </source>
</reference>
<keyword evidence="4" id="KW-0677">Repeat</keyword>
<dbReference type="SUPFAM" id="SSF50978">
    <property type="entry name" value="WD40 repeat-like"/>
    <property type="match status" value="1"/>
</dbReference>
<dbReference type="SMART" id="SM00320">
    <property type="entry name" value="WD40"/>
    <property type="match status" value="5"/>
</dbReference>
<dbReference type="InterPro" id="IPR015943">
    <property type="entry name" value="WD40/YVTN_repeat-like_dom_sf"/>
</dbReference>
<feature type="region of interest" description="Disordered" evidence="7">
    <location>
        <begin position="166"/>
        <end position="193"/>
    </location>
</feature>
<feature type="domain" description="RRM" evidence="8">
    <location>
        <begin position="825"/>
        <end position="902"/>
    </location>
</feature>
<keyword evidence="3 6" id="KW-0853">WD repeat</keyword>
<dbReference type="InterPro" id="IPR050687">
    <property type="entry name" value="Dynein_IC"/>
</dbReference>
<evidence type="ECO:0000256" key="3">
    <source>
        <dbReference type="ARBA" id="ARBA00022574"/>
    </source>
</evidence>
<keyword evidence="2" id="KW-0963">Cytoplasm</keyword>
<dbReference type="Gene3D" id="3.30.70.330">
    <property type="match status" value="2"/>
</dbReference>
<dbReference type="PANTHER" id="PTHR12442">
    <property type="entry name" value="DYNEIN INTERMEDIATE CHAIN"/>
    <property type="match status" value="1"/>
</dbReference>
<dbReference type="Proteomes" id="UP001600888">
    <property type="component" value="Unassembled WGS sequence"/>
</dbReference>
<dbReference type="EMBL" id="JBAWTH010000043">
    <property type="protein sequence ID" value="KAL2283374.1"/>
    <property type="molecule type" value="Genomic_DNA"/>
</dbReference>
<proteinExistence type="predicted"/>
<comment type="subcellular location">
    <subcellularLocation>
        <location evidence="1">Cytoplasm</location>
    </subcellularLocation>
</comment>
<organism evidence="9 10">
    <name type="scientific">Diaporthe vaccinii</name>
    <dbReference type="NCBI Taxonomy" id="105482"/>
    <lineage>
        <taxon>Eukaryota</taxon>
        <taxon>Fungi</taxon>
        <taxon>Dikarya</taxon>
        <taxon>Ascomycota</taxon>
        <taxon>Pezizomycotina</taxon>
        <taxon>Sordariomycetes</taxon>
        <taxon>Sordariomycetidae</taxon>
        <taxon>Diaporthales</taxon>
        <taxon>Diaporthaceae</taxon>
        <taxon>Diaporthe</taxon>
        <taxon>Diaporthe eres species complex</taxon>
    </lineage>
</organism>
<dbReference type="InterPro" id="IPR036322">
    <property type="entry name" value="WD40_repeat_dom_sf"/>
</dbReference>
<feature type="compositionally biased region" description="Polar residues" evidence="7">
    <location>
        <begin position="26"/>
        <end position="40"/>
    </location>
</feature>